<reference evidence="1 2" key="1">
    <citation type="submission" date="2018-10" db="EMBL/GenBank/DDBJ databases">
        <title>Phylogenomics of Brevibacillus.</title>
        <authorList>
            <person name="Dunlap C."/>
        </authorList>
    </citation>
    <scope>NUCLEOTIDE SEQUENCE [LARGE SCALE GENOMIC DNA]</scope>
    <source>
        <strain evidence="1 2">JCM 15774</strain>
    </source>
</reference>
<accession>A0A3M8DRN6</accession>
<protein>
    <submittedName>
        <fullName evidence="1">Uncharacterized protein</fullName>
    </submittedName>
</protein>
<name>A0A3M8DRN6_9BACL</name>
<sequence length="111" mass="12506">MKVVVQNGVVVAITEIAEIVSGGIYIGNNTIFGDPNAKIYEIADIPPQVKPMEYLYSDEEGFILNPDYVPPTTVEEQMKSVREEIANLQRIVKRMNDDQLAFMEDILSMLQ</sequence>
<gene>
    <name evidence="1" type="ORF">EDM59_01500</name>
</gene>
<evidence type="ECO:0000313" key="2">
    <source>
        <dbReference type="Proteomes" id="UP000269573"/>
    </source>
</evidence>
<evidence type="ECO:0000313" key="1">
    <source>
        <dbReference type="EMBL" id="RNB90149.1"/>
    </source>
</evidence>
<dbReference type="GeneID" id="301134005"/>
<dbReference type="EMBL" id="RHHU01000002">
    <property type="protein sequence ID" value="RNB90149.1"/>
    <property type="molecule type" value="Genomic_DNA"/>
</dbReference>
<dbReference type="AlphaFoldDB" id="A0A3M8DRN6"/>
<comment type="caution">
    <text evidence="1">The sequence shown here is derived from an EMBL/GenBank/DDBJ whole genome shotgun (WGS) entry which is preliminary data.</text>
</comment>
<keyword evidence="2" id="KW-1185">Reference proteome</keyword>
<proteinExistence type="predicted"/>
<dbReference type="Proteomes" id="UP000269573">
    <property type="component" value="Unassembled WGS sequence"/>
</dbReference>
<organism evidence="1 2">
    <name type="scientific">Brevibacillus nitrificans</name>
    <dbReference type="NCBI Taxonomy" id="651560"/>
    <lineage>
        <taxon>Bacteria</taxon>
        <taxon>Bacillati</taxon>
        <taxon>Bacillota</taxon>
        <taxon>Bacilli</taxon>
        <taxon>Bacillales</taxon>
        <taxon>Paenibacillaceae</taxon>
        <taxon>Brevibacillus</taxon>
    </lineage>
</organism>
<dbReference type="RefSeq" id="WP_122922015.1">
    <property type="nucleotide sequence ID" value="NZ_JASWDI010000003.1"/>
</dbReference>